<dbReference type="Gene3D" id="3.30.470.20">
    <property type="entry name" value="ATP-grasp fold, B domain"/>
    <property type="match status" value="1"/>
</dbReference>
<comment type="similarity">
    <text evidence="5">Belongs to the eukaryotic GSH synthase family.</text>
</comment>
<comment type="subunit">
    <text evidence="6">Homodimer.</text>
</comment>
<dbReference type="PROSITE" id="PS51203">
    <property type="entry name" value="CS"/>
    <property type="match status" value="1"/>
</dbReference>
<evidence type="ECO:0000256" key="6">
    <source>
        <dbReference type="ARBA" id="ARBA00011738"/>
    </source>
</evidence>
<evidence type="ECO:0000256" key="4">
    <source>
        <dbReference type="ARBA" id="ARBA00004965"/>
    </source>
</evidence>
<keyword evidence="16" id="KW-0067">ATP-binding</keyword>
<dbReference type="GO" id="GO:0046872">
    <property type="term" value="F:metal ion binding"/>
    <property type="evidence" value="ECO:0007669"/>
    <property type="project" value="UniProtKB-KW"/>
</dbReference>
<comment type="subcellular location">
    <subcellularLocation>
        <location evidence="2">Cell projection</location>
        <location evidence="2">Cilium</location>
    </subcellularLocation>
    <subcellularLocation>
        <location evidence="3">Cytoplasm</location>
    </subcellularLocation>
</comment>
<dbReference type="Pfam" id="PF14580">
    <property type="entry name" value="LRR_9"/>
    <property type="match status" value="1"/>
</dbReference>
<proteinExistence type="inferred from homology"/>
<dbReference type="Gene3D" id="3.30.1490.50">
    <property type="match status" value="1"/>
</dbReference>
<evidence type="ECO:0000256" key="23">
    <source>
        <dbReference type="SAM" id="MobiDB-lite"/>
    </source>
</evidence>
<keyword evidence="9" id="KW-0963">Cytoplasm</keyword>
<dbReference type="GO" id="GO:0004363">
    <property type="term" value="F:glutathione synthase activity"/>
    <property type="evidence" value="ECO:0007669"/>
    <property type="project" value="UniProtKB-EC"/>
</dbReference>
<evidence type="ECO:0000256" key="7">
    <source>
        <dbReference type="ARBA" id="ARBA00012214"/>
    </source>
</evidence>
<dbReference type="InterPro" id="IPR014042">
    <property type="entry name" value="Glutathione_synthase_a-hlx"/>
</dbReference>
<dbReference type="EMBL" id="VIIS01001027">
    <property type="protein sequence ID" value="KAF0302678.1"/>
    <property type="molecule type" value="Genomic_DNA"/>
</dbReference>
<dbReference type="PANTHER" id="PTHR11130:SF0">
    <property type="entry name" value="GLUTATHIONE SYNTHETASE"/>
    <property type="match status" value="1"/>
</dbReference>
<comment type="catalytic activity">
    <reaction evidence="21">
        <text>gamma-L-glutamyl-L-cysteine + glycine + ATP = glutathione + ADP + phosphate + H(+)</text>
        <dbReference type="Rhea" id="RHEA:13557"/>
        <dbReference type="ChEBI" id="CHEBI:15378"/>
        <dbReference type="ChEBI" id="CHEBI:30616"/>
        <dbReference type="ChEBI" id="CHEBI:43474"/>
        <dbReference type="ChEBI" id="CHEBI:57305"/>
        <dbReference type="ChEBI" id="CHEBI:57925"/>
        <dbReference type="ChEBI" id="CHEBI:58173"/>
        <dbReference type="ChEBI" id="CHEBI:456216"/>
        <dbReference type="EC" id="6.3.2.3"/>
    </reaction>
    <physiologicalReaction direction="left-to-right" evidence="21">
        <dbReference type="Rhea" id="RHEA:13558"/>
    </physiologicalReaction>
</comment>
<dbReference type="AlphaFoldDB" id="A0A6A4WKG2"/>
<comment type="cofactor">
    <cofactor evidence="1">
        <name>Mg(2+)</name>
        <dbReference type="ChEBI" id="CHEBI:18420"/>
    </cofactor>
</comment>
<feature type="domain" description="CS" evidence="24">
    <location>
        <begin position="497"/>
        <end position="592"/>
    </location>
</feature>
<evidence type="ECO:0000256" key="17">
    <source>
        <dbReference type="ARBA" id="ARBA00022842"/>
    </source>
</evidence>
<comment type="caution">
    <text evidence="25">The sequence shown here is derived from an EMBL/GenBank/DDBJ whole genome shotgun (WGS) entry which is preliminary data.</text>
</comment>
<evidence type="ECO:0000256" key="22">
    <source>
        <dbReference type="ARBA" id="ARBA00049982"/>
    </source>
</evidence>
<evidence type="ECO:0000256" key="12">
    <source>
        <dbReference type="ARBA" id="ARBA00022684"/>
    </source>
</evidence>
<comment type="pathway">
    <text evidence="4">Sulfur metabolism; glutathione biosynthesis; glutathione from L-cysteine and L-glutamate: step 2/2.</text>
</comment>
<dbReference type="InterPro" id="IPR037013">
    <property type="entry name" value="GSH-S_sub-bd_sf"/>
</dbReference>
<evidence type="ECO:0000313" key="25">
    <source>
        <dbReference type="EMBL" id="KAF0302678.1"/>
    </source>
</evidence>
<evidence type="ECO:0000256" key="16">
    <source>
        <dbReference type="ARBA" id="ARBA00022840"/>
    </source>
</evidence>
<comment type="similarity">
    <text evidence="22">Belongs to the tilB family.</text>
</comment>
<dbReference type="Gene3D" id="1.10.1080.10">
    <property type="entry name" value="Glutathione Synthetase, Chain A, domain 3"/>
    <property type="match status" value="1"/>
</dbReference>
<evidence type="ECO:0000256" key="19">
    <source>
        <dbReference type="ARBA" id="ARBA00023273"/>
    </source>
</evidence>
<evidence type="ECO:0000256" key="15">
    <source>
        <dbReference type="ARBA" id="ARBA00022741"/>
    </source>
</evidence>
<feature type="compositionally biased region" description="Basic and acidic residues" evidence="23">
    <location>
        <begin position="419"/>
        <end position="429"/>
    </location>
</feature>
<accession>A0A6A4WKG2</accession>
<keyword evidence="12" id="KW-0317">Glutathione biosynthesis</keyword>
<dbReference type="InterPro" id="IPR014709">
    <property type="entry name" value="Glutathione_synthase_C_euk"/>
</dbReference>
<keyword evidence="14" id="KW-0677">Repeat</keyword>
<dbReference type="GO" id="GO:0005829">
    <property type="term" value="C:cytosol"/>
    <property type="evidence" value="ECO:0007669"/>
    <property type="project" value="TreeGrafter"/>
</dbReference>
<dbReference type="Pfam" id="PF23602">
    <property type="entry name" value="CS_DNAAF11_C"/>
    <property type="match status" value="1"/>
</dbReference>
<evidence type="ECO:0000256" key="8">
    <source>
        <dbReference type="ARBA" id="ARBA00020821"/>
    </source>
</evidence>
<dbReference type="InterPro" id="IPR005615">
    <property type="entry name" value="Glutathione_synthase"/>
</dbReference>
<dbReference type="SMART" id="SM00365">
    <property type="entry name" value="LRR_SD22"/>
    <property type="match status" value="2"/>
</dbReference>
<evidence type="ECO:0000256" key="13">
    <source>
        <dbReference type="ARBA" id="ARBA00022723"/>
    </source>
</evidence>
<keyword evidence="26" id="KW-1185">Reference proteome</keyword>
<dbReference type="Pfam" id="PF03917">
    <property type="entry name" value="GSH_synth_ATP"/>
    <property type="match status" value="1"/>
</dbReference>
<dbReference type="UniPathway" id="UPA00142">
    <property type="reaction ID" value="UER00210"/>
</dbReference>
<keyword evidence="18" id="KW-0969">Cilium</keyword>
<dbReference type="Proteomes" id="UP000440578">
    <property type="component" value="Unassembled WGS sequence"/>
</dbReference>
<evidence type="ECO:0000256" key="9">
    <source>
        <dbReference type="ARBA" id="ARBA00022490"/>
    </source>
</evidence>
<evidence type="ECO:0000256" key="21">
    <source>
        <dbReference type="ARBA" id="ARBA00048871"/>
    </source>
</evidence>
<feature type="compositionally biased region" description="Pro residues" evidence="23">
    <location>
        <begin position="467"/>
        <end position="482"/>
    </location>
</feature>
<dbReference type="PANTHER" id="PTHR11130">
    <property type="entry name" value="GLUTATHIONE SYNTHETASE"/>
    <property type="match status" value="1"/>
</dbReference>
<dbReference type="OrthoDB" id="2020073at2759"/>
<sequence length="599" mass="67963">MGYSPDHYPTDKEWSVRLLIERSKAIKSPSIQLHLSGTKKVQQELSRPGALELFLNEEEVKLCRSVFTGLYSLDMNEEGDAAVKMAIANPERFVLKPQREGGGNNVYGLEIAKTLSAIKNSPERTGYILMDLIEPHVQPNYLLRAGQGKPQLVQAVGELGIFGYILSDANQTYCNECCGFTLRSKPSTVLEGGVIGGSGAMDSPFLVSSDEHIRSASDLGENVQYFDTYVIFGSSFAAVTEELVRKRAEHNEKEIFSLEELSLHQCDVERIQHLDRWCRRLRILYLQSNLIEKIENVSRLKELEYLNLALNSIERVENLEGCESLTKLDLTLNFIGELTSVASLQHNEHLRELYLTGNPCADYEGYREWVAVTLPQLQTLDGTRIEHSERITARQRFSAVQDEIIQQQKRYLEKRRKQKESDRKAKPEVNIDDMSEEERKKFWSETTAYTPESRRELHRQVAASRAVPPPPERPPWEAPPRPTRLVTDDGRPLNVNPAGLKFELEDDEEQHRLVLRLDLYKHLDTSLLEVDVQPTHVTVLVRQRPFQLVLPEEVLTDSSTVQRSQVTGQLVVTMPKYPAGPGTARPFSPTLTLASSCID</sequence>
<keyword evidence="11" id="KW-0433">Leucine-rich repeat</keyword>
<dbReference type="InterPro" id="IPR007052">
    <property type="entry name" value="CS_dom"/>
</dbReference>
<organism evidence="25 26">
    <name type="scientific">Amphibalanus amphitrite</name>
    <name type="common">Striped barnacle</name>
    <name type="synonym">Balanus amphitrite</name>
    <dbReference type="NCBI Taxonomy" id="1232801"/>
    <lineage>
        <taxon>Eukaryota</taxon>
        <taxon>Metazoa</taxon>
        <taxon>Ecdysozoa</taxon>
        <taxon>Arthropoda</taxon>
        <taxon>Crustacea</taxon>
        <taxon>Multicrustacea</taxon>
        <taxon>Cirripedia</taxon>
        <taxon>Thoracica</taxon>
        <taxon>Thoracicalcarea</taxon>
        <taxon>Balanomorpha</taxon>
        <taxon>Balanoidea</taxon>
        <taxon>Balanidae</taxon>
        <taxon>Amphibalaninae</taxon>
        <taxon>Amphibalanus</taxon>
    </lineage>
</organism>
<evidence type="ECO:0000313" key="26">
    <source>
        <dbReference type="Proteomes" id="UP000440578"/>
    </source>
</evidence>
<evidence type="ECO:0000256" key="2">
    <source>
        <dbReference type="ARBA" id="ARBA00004138"/>
    </source>
</evidence>
<dbReference type="SUPFAM" id="SSF56059">
    <property type="entry name" value="Glutathione synthetase ATP-binding domain-like"/>
    <property type="match status" value="1"/>
</dbReference>
<dbReference type="Gene3D" id="3.80.10.10">
    <property type="entry name" value="Ribonuclease Inhibitor"/>
    <property type="match status" value="1"/>
</dbReference>
<feature type="region of interest" description="Disordered" evidence="23">
    <location>
        <begin position="412"/>
        <end position="492"/>
    </location>
</feature>
<keyword evidence="15" id="KW-0547">Nucleotide-binding</keyword>
<evidence type="ECO:0000259" key="24">
    <source>
        <dbReference type="PROSITE" id="PS51203"/>
    </source>
</evidence>
<dbReference type="FunFam" id="3.80.10.10:FF:000052">
    <property type="entry name" value="Leucine rich repeat containing 6"/>
    <property type="match status" value="1"/>
</dbReference>
<dbReference type="GO" id="GO:0043295">
    <property type="term" value="F:glutathione binding"/>
    <property type="evidence" value="ECO:0007669"/>
    <property type="project" value="TreeGrafter"/>
</dbReference>
<keyword evidence="17" id="KW-0460">Magnesium</keyword>
<gene>
    <name evidence="25" type="primary">lrrc6_2</name>
    <name evidence="25" type="ORF">FJT64_025218</name>
</gene>
<name>A0A6A4WKG2_AMPAM</name>
<dbReference type="EC" id="6.3.2.3" evidence="7"/>
<dbReference type="InterPro" id="IPR056496">
    <property type="entry name" value="CS_DNAAF11_C"/>
</dbReference>
<evidence type="ECO:0000256" key="3">
    <source>
        <dbReference type="ARBA" id="ARBA00004496"/>
    </source>
</evidence>
<keyword evidence="13" id="KW-0479">Metal-binding</keyword>
<protein>
    <recommendedName>
        <fullName evidence="8">Glutathione synthetase</fullName>
        <ecNumber evidence="7">6.3.2.3</ecNumber>
    </recommendedName>
    <alternativeName>
        <fullName evidence="20">Glutathione synthase</fullName>
    </alternativeName>
</protein>
<dbReference type="SUPFAM" id="SSF52058">
    <property type="entry name" value="L domain-like"/>
    <property type="match status" value="1"/>
</dbReference>
<evidence type="ECO:0000256" key="18">
    <source>
        <dbReference type="ARBA" id="ARBA00023069"/>
    </source>
</evidence>
<keyword evidence="19" id="KW-0966">Cell projection</keyword>
<evidence type="ECO:0000256" key="20">
    <source>
        <dbReference type="ARBA" id="ARBA00030403"/>
    </source>
</evidence>
<dbReference type="InterPro" id="IPR001611">
    <property type="entry name" value="Leu-rich_rpt"/>
</dbReference>
<dbReference type="FunFam" id="3.30.1490.50:FF:000001">
    <property type="entry name" value="Glutathione synthetase"/>
    <property type="match status" value="1"/>
</dbReference>
<keyword evidence="10" id="KW-0436">Ligase</keyword>
<evidence type="ECO:0000256" key="5">
    <source>
        <dbReference type="ARBA" id="ARBA00010385"/>
    </source>
</evidence>
<evidence type="ECO:0000256" key="10">
    <source>
        <dbReference type="ARBA" id="ARBA00022598"/>
    </source>
</evidence>
<dbReference type="GO" id="GO:0005929">
    <property type="term" value="C:cilium"/>
    <property type="evidence" value="ECO:0007669"/>
    <property type="project" value="UniProtKB-SubCell"/>
</dbReference>
<dbReference type="GO" id="GO:0005524">
    <property type="term" value="F:ATP binding"/>
    <property type="evidence" value="ECO:0007669"/>
    <property type="project" value="UniProtKB-KW"/>
</dbReference>
<dbReference type="PROSITE" id="PS51450">
    <property type="entry name" value="LRR"/>
    <property type="match status" value="3"/>
</dbReference>
<evidence type="ECO:0000256" key="14">
    <source>
        <dbReference type="ARBA" id="ARBA00022737"/>
    </source>
</evidence>
<evidence type="ECO:0000256" key="11">
    <source>
        <dbReference type="ARBA" id="ARBA00022614"/>
    </source>
</evidence>
<dbReference type="InterPro" id="IPR032675">
    <property type="entry name" value="LRR_dom_sf"/>
</dbReference>
<evidence type="ECO:0000256" key="1">
    <source>
        <dbReference type="ARBA" id="ARBA00001946"/>
    </source>
</evidence>
<dbReference type="Gene3D" id="3.40.50.1760">
    <property type="entry name" value="Glutathione synthase, substrate-binding domain superfamily, eukaryotic"/>
    <property type="match status" value="1"/>
</dbReference>
<reference evidence="25 26" key="1">
    <citation type="submission" date="2019-07" db="EMBL/GenBank/DDBJ databases">
        <title>Draft genome assembly of a fouling barnacle, Amphibalanus amphitrite (Darwin, 1854): The first reference genome for Thecostraca.</title>
        <authorList>
            <person name="Kim W."/>
        </authorList>
    </citation>
    <scope>NUCLEOTIDE SEQUENCE [LARGE SCALE GENOMIC DNA]</scope>
    <source>
        <strain evidence="25">SNU_AA5</strain>
        <tissue evidence="25">Soma without cirri and trophi</tissue>
    </source>
</reference>